<dbReference type="Proteomes" id="UP000240010">
    <property type="component" value="Unassembled WGS sequence"/>
</dbReference>
<evidence type="ECO:0000313" key="2">
    <source>
        <dbReference type="Proteomes" id="UP000240010"/>
    </source>
</evidence>
<dbReference type="EMBL" id="PTIZ01000015">
    <property type="protein sequence ID" value="PPK72982.1"/>
    <property type="molecule type" value="Genomic_DNA"/>
</dbReference>
<reference evidence="1 2" key="1">
    <citation type="submission" date="2018-02" db="EMBL/GenBank/DDBJ databases">
        <title>Subsurface microbial communities from deep shales in Ohio and West Virginia, USA.</title>
        <authorList>
            <person name="Wrighton K."/>
        </authorList>
    </citation>
    <scope>NUCLEOTIDE SEQUENCE [LARGE SCALE GENOMIC DNA]</scope>
    <source>
        <strain evidence="1 2">OWC-DMM</strain>
    </source>
</reference>
<proteinExistence type="predicted"/>
<evidence type="ECO:0000313" key="1">
    <source>
        <dbReference type="EMBL" id="PPK72982.1"/>
    </source>
</evidence>
<protein>
    <submittedName>
        <fullName evidence="1">Uncharacterized protein</fullName>
    </submittedName>
</protein>
<sequence length="41" mass="4589">MGNNDINIDSRVNRAKVAFRCQAIALVEPGLLILQIKPRIQ</sequence>
<name>A0A2S6H670_9GAMM</name>
<accession>A0A2S6H670</accession>
<comment type="caution">
    <text evidence="1">The sequence shown here is derived from an EMBL/GenBank/DDBJ whole genome shotgun (WGS) entry which is preliminary data.</text>
</comment>
<organism evidence="1 2">
    <name type="scientific">Methylobacter tundripaludum</name>
    <dbReference type="NCBI Taxonomy" id="173365"/>
    <lineage>
        <taxon>Bacteria</taxon>
        <taxon>Pseudomonadati</taxon>
        <taxon>Pseudomonadota</taxon>
        <taxon>Gammaproteobacteria</taxon>
        <taxon>Methylococcales</taxon>
        <taxon>Methylococcaceae</taxon>
        <taxon>Methylobacter</taxon>
    </lineage>
</organism>
<dbReference type="AlphaFoldDB" id="A0A2S6H670"/>
<gene>
    <name evidence="1" type="ORF">B0F87_11528</name>
</gene>